<keyword evidence="2" id="KW-1185">Reference proteome</keyword>
<evidence type="ECO:0008006" key="3">
    <source>
        <dbReference type="Google" id="ProtNLM"/>
    </source>
</evidence>
<dbReference type="InterPro" id="IPR032675">
    <property type="entry name" value="LRR_dom_sf"/>
</dbReference>
<protein>
    <recommendedName>
        <fullName evidence="3">F-box domain-containing protein</fullName>
    </recommendedName>
</protein>
<name>A0A137NY51_CONC2</name>
<dbReference type="SUPFAM" id="SSF52047">
    <property type="entry name" value="RNI-like"/>
    <property type="match status" value="1"/>
</dbReference>
<dbReference type="EMBL" id="KQ964617">
    <property type="protein sequence ID" value="KXN67706.1"/>
    <property type="molecule type" value="Genomic_DNA"/>
</dbReference>
<evidence type="ECO:0000313" key="1">
    <source>
        <dbReference type="EMBL" id="KXN67706.1"/>
    </source>
</evidence>
<proteinExistence type="predicted"/>
<organism evidence="1 2">
    <name type="scientific">Conidiobolus coronatus (strain ATCC 28846 / CBS 209.66 / NRRL 28638)</name>
    <name type="common">Delacroixia coronata</name>
    <dbReference type="NCBI Taxonomy" id="796925"/>
    <lineage>
        <taxon>Eukaryota</taxon>
        <taxon>Fungi</taxon>
        <taxon>Fungi incertae sedis</taxon>
        <taxon>Zoopagomycota</taxon>
        <taxon>Entomophthoromycotina</taxon>
        <taxon>Entomophthoromycetes</taxon>
        <taxon>Entomophthorales</taxon>
        <taxon>Ancylistaceae</taxon>
        <taxon>Conidiobolus</taxon>
    </lineage>
</organism>
<evidence type="ECO:0000313" key="2">
    <source>
        <dbReference type="Proteomes" id="UP000070444"/>
    </source>
</evidence>
<gene>
    <name evidence="1" type="ORF">CONCODRAFT_10156</name>
</gene>
<accession>A0A137NY51</accession>
<reference evidence="1 2" key="1">
    <citation type="journal article" date="2015" name="Genome Biol. Evol.">
        <title>Phylogenomic analyses indicate that early fungi evolved digesting cell walls of algal ancestors of land plants.</title>
        <authorList>
            <person name="Chang Y."/>
            <person name="Wang S."/>
            <person name="Sekimoto S."/>
            <person name="Aerts A.L."/>
            <person name="Choi C."/>
            <person name="Clum A."/>
            <person name="LaButti K.M."/>
            <person name="Lindquist E.A."/>
            <person name="Yee Ngan C."/>
            <person name="Ohm R.A."/>
            <person name="Salamov A.A."/>
            <person name="Grigoriev I.V."/>
            <person name="Spatafora J.W."/>
            <person name="Berbee M.L."/>
        </authorList>
    </citation>
    <scope>NUCLEOTIDE SEQUENCE [LARGE SCALE GENOMIC DNA]</scope>
    <source>
        <strain evidence="1 2">NRRL 28638</strain>
    </source>
</reference>
<dbReference type="Proteomes" id="UP000070444">
    <property type="component" value="Unassembled WGS sequence"/>
</dbReference>
<dbReference type="AlphaFoldDB" id="A0A137NY51"/>
<sequence>MSEYSWDCIFIETSIDSYLSIDDIVELSLASKFLRTSLFQALFNKINFHKLCKFNYFNSFISGEEIDPSQLKVTAYKAAYDNALFNDFDINDLKYFYNPFKDLTSYYKADRNNFKTRLQVYKRQLKSLFMREIDDYFHILYEMPSLFSNLRSLTFSSSTLPLNLCQYLFNNLIHLKSLTLVGCKFLQSSINPIQLKFPRSIEKLTLGYCHIQYILNNSDPIPYLLGEGLLLETSEFPLSPLNIPKLESLTFFGFLGSYNNILDFLRLNPQIKRLFLEGTSLTYKVIELLSSRHILSNLTMISDFNLRLEDESETIQIPSLETIRNLETCLPIKSVNLHQLPIIFPQITSLTLNVDLAKFYRPSDQLLSITSQFANFIPNFYFIQKLVINFYWINSHIGLYFSKRIPKSQELEIFTQIFSYILEHEHNFKNLNVILFRVKNLSVSFKGNLPPIAQSSRNHRGWKIKGYPQHLIIYK</sequence>
<dbReference type="Gene3D" id="3.80.10.10">
    <property type="entry name" value="Ribonuclease Inhibitor"/>
    <property type="match status" value="1"/>
</dbReference>